<sequence length="253" mass="27726">MFSSSIQPSTVSLFSSTNSDSLALLSTHTDPQLPSDSFIHLLNDSKSEPAPPSPACLISSSAVSTSGEESGYTLGQTVLHIQSPTIRSTYVRCPPAGSSEHLGLKHPWMHIQVRDLGRQWSFEVGVVDRGGRQGAIRCSTFQEIPRLTVSNPPLLHLPLSFPSPSPHRLTTWSTVALNLPSLLSHFTSLSLLESAYERSQREGRTDSIALPSGTYSHVSYVKVYATCRLRRIWFSETGSGQAVPWEFQLYAAE</sequence>
<dbReference type="InterPro" id="IPR040441">
    <property type="entry name" value="CFA20/CFAP20DC"/>
</dbReference>
<dbReference type="InterPro" id="IPR007714">
    <property type="entry name" value="CFA20_dom"/>
</dbReference>
<name>A0A5C3MR56_9AGAM</name>
<gene>
    <name evidence="2" type="ORF">OE88DRAFT_1714841</name>
</gene>
<proteinExistence type="predicted"/>
<dbReference type="PANTHER" id="PTHR12458">
    <property type="entry name" value="ORF PROTEIN"/>
    <property type="match status" value="1"/>
</dbReference>
<evidence type="ECO:0000313" key="3">
    <source>
        <dbReference type="Proteomes" id="UP000305948"/>
    </source>
</evidence>
<keyword evidence="3" id="KW-1185">Reference proteome</keyword>
<dbReference type="OrthoDB" id="7486196at2759"/>
<dbReference type="AlphaFoldDB" id="A0A5C3MR56"/>
<evidence type="ECO:0000259" key="1">
    <source>
        <dbReference type="Pfam" id="PF05018"/>
    </source>
</evidence>
<feature type="domain" description="CFA20" evidence="1">
    <location>
        <begin position="73"/>
        <end position="185"/>
    </location>
</feature>
<reference evidence="2 3" key="1">
    <citation type="journal article" date="2019" name="Nat. Ecol. Evol.">
        <title>Megaphylogeny resolves global patterns of mushroom evolution.</title>
        <authorList>
            <person name="Varga T."/>
            <person name="Krizsan K."/>
            <person name="Foldi C."/>
            <person name="Dima B."/>
            <person name="Sanchez-Garcia M."/>
            <person name="Sanchez-Ramirez S."/>
            <person name="Szollosi G.J."/>
            <person name="Szarkandi J.G."/>
            <person name="Papp V."/>
            <person name="Albert L."/>
            <person name="Andreopoulos W."/>
            <person name="Angelini C."/>
            <person name="Antonin V."/>
            <person name="Barry K.W."/>
            <person name="Bougher N.L."/>
            <person name="Buchanan P."/>
            <person name="Buyck B."/>
            <person name="Bense V."/>
            <person name="Catcheside P."/>
            <person name="Chovatia M."/>
            <person name="Cooper J."/>
            <person name="Damon W."/>
            <person name="Desjardin D."/>
            <person name="Finy P."/>
            <person name="Geml J."/>
            <person name="Haridas S."/>
            <person name="Hughes K."/>
            <person name="Justo A."/>
            <person name="Karasinski D."/>
            <person name="Kautmanova I."/>
            <person name="Kiss B."/>
            <person name="Kocsube S."/>
            <person name="Kotiranta H."/>
            <person name="LaButti K.M."/>
            <person name="Lechner B.E."/>
            <person name="Liimatainen K."/>
            <person name="Lipzen A."/>
            <person name="Lukacs Z."/>
            <person name="Mihaltcheva S."/>
            <person name="Morgado L.N."/>
            <person name="Niskanen T."/>
            <person name="Noordeloos M.E."/>
            <person name="Ohm R.A."/>
            <person name="Ortiz-Santana B."/>
            <person name="Ovrebo C."/>
            <person name="Racz N."/>
            <person name="Riley R."/>
            <person name="Savchenko A."/>
            <person name="Shiryaev A."/>
            <person name="Soop K."/>
            <person name="Spirin V."/>
            <person name="Szebenyi C."/>
            <person name="Tomsovsky M."/>
            <person name="Tulloss R.E."/>
            <person name="Uehling J."/>
            <person name="Grigoriev I.V."/>
            <person name="Vagvolgyi C."/>
            <person name="Papp T."/>
            <person name="Martin F.M."/>
            <person name="Miettinen O."/>
            <person name="Hibbett D.S."/>
            <person name="Nagy L.G."/>
        </authorList>
    </citation>
    <scope>NUCLEOTIDE SEQUENCE [LARGE SCALE GENOMIC DNA]</scope>
    <source>
        <strain evidence="2 3">OMC1185</strain>
    </source>
</reference>
<organism evidence="2 3">
    <name type="scientific">Heliocybe sulcata</name>
    <dbReference type="NCBI Taxonomy" id="5364"/>
    <lineage>
        <taxon>Eukaryota</taxon>
        <taxon>Fungi</taxon>
        <taxon>Dikarya</taxon>
        <taxon>Basidiomycota</taxon>
        <taxon>Agaricomycotina</taxon>
        <taxon>Agaricomycetes</taxon>
        <taxon>Gloeophyllales</taxon>
        <taxon>Gloeophyllaceae</taxon>
        <taxon>Heliocybe</taxon>
    </lineage>
</organism>
<dbReference type="Proteomes" id="UP000305948">
    <property type="component" value="Unassembled WGS sequence"/>
</dbReference>
<dbReference type="EMBL" id="ML213527">
    <property type="protein sequence ID" value="TFK46836.1"/>
    <property type="molecule type" value="Genomic_DNA"/>
</dbReference>
<dbReference type="STRING" id="5364.A0A5C3MR56"/>
<evidence type="ECO:0000313" key="2">
    <source>
        <dbReference type="EMBL" id="TFK46836.1"/>
    </source>
</evidence>
<dbReference type="Pfam" id="PF05018">
    <property type="entry name" value="CFA20_dom"/>
    <property type="match status" value="1"/>
</dbReference>
<protein>
    <recommendedName>
        <fullName evidence="1">CFA20 domain-containing protein</fullName>
    </recommendedName>
</protein>
<accession>A0A5C3MR56</accession>